<dbReference type="InterPro" id="IPR010982">
    <property type="entry name" value="Lambda_DNA-bd_dom_sf"/>
</dbReference>
<dbReference type="Gene3D" id="1.10.260.40">
    <property type="entry name" value="lambda repressor-like DNA-binding domains"/>
    <property type="match status" value="1"/>
</dbReference>
<proteinExistence type="predicted"/>
<organism evidence="2 3">
    <name type="scientific">Chitinivorax tropicus</name>
    <dbReference type="NCBI Taxonomy" id="714531"/>
    <lineage>
        <taxon>Bacteria</taxon>
        <taxon>Pseudomonadati</taxon>
        <taxon>Pseudomonadota</taxon>
        <taxon>Betaproteobacteria</taxon>
        <taxon>Chitinivorax</taxon>
    </lineage>
</organism>
<name>A0A840MR83_9PROT</name>
<dbReference type="InterPro" id="IPR029471">
    <property type="entry name" value="HNH_5"/>
</dbReference>
<feature type="domain" description="HTH cro/C1-type" evidence="1">
    <location>
        <begin position="12"/>
        <end position="71"/>
    </location>
</feature>
<gene>
    <name evidence="2" type="ORF">HNQ59_002006</name>
</gene>
<keyword evidence="3" id="KW-1185">Reference proteome</keyword>
<dbReference type="SMART" id="SM00530">
    <property type="entry name" value="HTH_XRE"/>
    <property type="match status" value="1"/>
</dbReference>
<accession>A0A840MR83</accession>
<dbReference type="Pfam" id="PF14279">
    <property type="entry name" value="HNH_5"/>
    <property type="match status" value="1"/>
</dbReference>
<dbReference type="RefSeq" id="WP_221320216.1">
    <property type="nucleotide sequence ID" value="NZ_JACHHY010000011.1"/>
</dbReference>
<protein>
    <submittedName>
        <fullName evidence="2">Transcriptional regulator with XRE-family HTH domain</fullName>
    </submittedName>
</protein>
<evidence type="ECO:0000313" key="2">
    <source>
        <dbReference type="EMBL" id="MBB5018713.1"/>
    </source>
</evidence>
<comment type="caution">
    <text evidence="2">The sequence shown here is derived from an EMBL/GenBank/DDBJ whole genome shotgun (WGS) entry which is preliminary data.</text>
</comment>
<sequence length="496" mass="55607">MSHYTTPRPEQVRAARSLLGWSQTDLATKAGVAISTIADFERGQRIPVPNNALAIRQVLESVGIRFTETAVSHGFELTFMTERGISTLAITFTAEASASILELTSIFGEVDPAKISFKFIQCVTPELRHKVTDFVDRYQKNAPHLFRLRKLVTDMSDGEFFLLLQAPPTSSAEEFRYGEVLRRLNHPQDQLLDEHNQVFGQLLELYDIFTPRTDKRLDIGNSRKADRICRFCGGTTKTKARFDKEAHAIPAALGSKYLKLADECDTCNQYFGEEIEPTLVELLNIQRVFLGIEARSGSPTVKFPSGSMFRNQEGDEMMVVVSEKISQDASGALTAQLGRGKPIIPQNFYRALSKIALSVIPEEELPALAKTAHWVRYGEAGDKPLPNIATAVVMLPPEPSAQITLYLRKAPHPTLPHVVCEFRLGCYMYVYALPFSENDESNLIGFFEEEDFKQTFRHYGFVPSWRQQDYSASKETQVIQSITLQPRNTSSGKPAA</sequence>
<dbReference type="GO" id="GO:0003677">
    <property type="term" value="F:DNA binding"/>
    <property type="evidence" value="ECO:0007669"/>
    <property type="project" value="InterPro"/>
</dbReference>
<dbReference type="PROSITE" id="PS50943">
    <property type="entry name" value="HTH_CROC1"/>
    <property type="match status" value="1"/>
</dbReference>
<reference evidence="2 3" key="1">
    <citation type="submission" date="2020-08" db="EMBL/GenBank/DDBJ databases">
        <title>Genomic Encyclopedia of Type Strains, Phase IV (KMG-IV): sequencing the most valuable type-strain genomes for metagenomic binning, comparative biology and taxonomic classification.</title>
        <authorList>
            <person name="Goeker M."/>
        </authorList>
    </citation>
    <scope>NUCLEOTIDE SEQUENCE [LARGE SCALE GENOMIC DNA]</scope>
    <source>
        <strain evidence="2 3">DSM 27165</strain>
    </source>
</reference>
<dbReference type="EMBL" id="JACHHY010000011">
    <property type="protein sequence ID" value="MBB5018713.1"/>
    <property type="molecule type" value="Genomic_DNA"/>
</dbReference>
<dbReference type="CDD" id="cd00093">
    <property type="entry name" value="HTH_XRE"/>
    <property type="match status" value="1"/>
</dbReference>
<evidence type="ECO:0000259" key="1">
    <source>
        <dbReference type="PROSITE" id="PS50943"/>
    </source>
</evidence>
<dbReference type="SUPFAM" id="SSF47413">
    <property type="entry name" value="lambda repressor-like DNA-binding domains"/>
    <property type="match status" value="1"/>
</dbReference>
<dbReference type="AlphaFoldDB" id="A0A840MR83"/>
<dbReference type="InterPro" id="IPR001387">
    <property type="entry name" value="Cro/C1-type_HTH"/>
</dbReference>
<evidence type="ECO:0000313" key="3">
    <source>
        <dbReference type="Proteomes" id="UP000575898"/>
    </source>
</evidence>
<dbReference type="Pfam" id="PF01381">
    <property type="entry name" value="HTH_3"/>
    <property type="match status" value="1"/>
</dbReference>
<dbReference type="Proteomes" id="UP000575898">
    <property type="component" value="Unassembled WGS sequence"/>
</dbReference>